<evidence type="ECO:0000313" key="1">
    <source>
        <dbReference type="EMBL" id="MCK8142479.1"/>
    </source>
</evidence>
<comment type="caution">
    <text evidence="1">The sequence shown here is derived from an EMBL/GenBank/DDBJ whole genome shotgun (WGS) entry which is preliminary data.</text>
</comment>
<dbReference type="GO" id="GO:0009036">
    <property type="term" value="F:type II site-specific deoxyribonuclease activity"/>
    <property type="evidence" value="ECO:0007669"/>
    <property type="project" value="InterPro"/>
</dbReference>
<gene>
    <name evidence="1" type="ORF">MW871_11305</name>
</gene>
<sequence length="249" mass="28617">MNINTEFTEALEIDAIITYAKAHCRENYSQDLETLLKCAFSDIRNLPKLAYPKKIDKVEQQVPLKDYVIKFIDSYHKAYNNRPSLRVGNASKTFSDPIVGLIFSLRVEDTSAEELKKIVEGHSLQMSIENLIGDLLEEYLSIKLCDYGWVCCWGSSIDAVDFCNSDGNLLQVKNSDNSENSSSSRVRNGTEIKKWARRKSTQNNTFYWEKLKELTGIEEVSEEDFRVFVENTIKKNPECIYLQDLPKKS</sequence>
<keyword evidence="1" id="KW-0378">Hydrolase</keyword>
<dbReference type="GO" id="GO:0003677">
    <property type="term" value="F:DNA binding"/>
    <property type="evidence" value="ECO:0007669"/>
    <property type="project" value="InterPro"/>
</dbReference>
<organism evidence="1 2">
    <name type="scientific">Flavobacterium pygoscelis</name>
    <dbReference type="NCBI Taxonomy" id="2893176"/>
    <lineage>
        <taxon>Bacteria</taxon>
        <taxon>Pseudomonadati</taxon>
        <taxon>Bacteroidota</taxon>
        <taxon>Flavobacteriia</taxon>
        <taxon>Flavobacteriales</taxon>
        <taxon>Flavobacteriaceae</taxon>
        <taxon>Flavobacterium</taxon>
    </lineage>
</organism>
<keyword evidence="1" id="KW-0540">Nuclease</keyword>
<dbReference type="GO" id="GO:0009307">
    <property type="term" value="P:DNA restriction-modification system"/>
    <property type="evidence" value="ECO:0007669"/>
    <property type="project" value="InterPro"/>
</dbReference>
<protein>
    <submittedName>
        <fullName evidence="1">SinI family restriction endonuclease</fullName>
        <ecNumber evidence="1">3.1.21.-</ecNumber>
    </submittedName>
</protein>
<dbReference type="Pfam" id="PF09570">
    <property type="entry name" value="RE_SinI"/>
    <property type="match status" value="1"/>
</dbReference>
<dbReference type="Proteomes" id="UP001139260">
    <property type="component" value="Unassembled WGS sequence"/>
</dbReference>
<dbReference type="EC" id="3.1.21.-" evidence="1"/>
<dbReference type="AlphaFoldDB" id="A0A9X2BLC8"/>
<keyword evidence="1" id="KW-0255">Endonuclease</keyword>
<evidence type="ECO:0000313" key="2">
    <source>
        <dbReference type="Proteomes" id="UP001139260"/>
    </source>
</evidence>
<reference evidence="1" key="1">
    <citation type="submission" date="2022-04" db="EMBL/GenBank/DDBJ databases">
        <title>Flavobacterium pygoscelis sp. nov. isolated from Chinstrap chick (Pygoscelis antarcticus).</title>
        <authorList>
            <person name="Irgang R."/>
            <person name="Poblete-Morales M."/>
            <person name="Avendano-Herrera R."/>
        </authorList>
    </citation>
    <scope>NUCLEOTIDE SEQUENCE</scope>
    <source>
        <strain evidence="1">I-SCBP12n</strain>
    </source>
</reference>
<proteinExistence type="predicted"/>
<name>A0A9X2BLC8_9FLAO</name>
<keyword evidence="2" id="KW-1185">Reference proteome</keyword>
<dbReference type="EMBL" id="JALNUB010000006">
    <property type="protein sequence ID" value="MCK8142479.1"/>
    <property type="molecule type" value="Genomic_DNA"/>
</dbReference>
<dbReference type="RefSeq" id="WP_248428585.1">
    <property type="nucleotide sequence ID" value="NZ_JALNUB010000006.1"/>
</dbReference>
<dbReference type="InterPro" id="IPR019070">
    <property type="entry name" value="Restrct_endonuc_II_SinI"/>
</dbReference>
<accession>A0A9X2BLC8</accession>